<comment type="similarity">
    <text evidence="1">Belongs to the sulfatase family.</text>
</comment>
<proteinExistence type="inferred from homology"/>
<feature type="compositionally biased region" description="Basic residues" evidence="3">
    <location>
        <begin position="727"/>
        <end position="738"/>
    </location>
</feature>
<dbReference type="InterPro" id="IPR000917">
    <property type="entry name" value="Sulfatase_N"/>
</dbReference>
<dbReference type="Proteomes" id="UP000650467">
    <property type="component" value="Unassembled WGS sequence"/>
</dbReference>
<feature type="region of interest" description="Disordered" evidence="3">
    <location>
        <begin position="397"/>
        <end position="420"/>
    </location>
</feature>
<dbReference type="AlphaFoldDB" id="A0A835VQ56"/>
<protein>
    <recommendedName>
        <fullName evidence="4">Sulfatase N-terminal domain-containing protein</fullName>
    </recommendedName>
</protein>
<organism evidence="5 6">
    <name type="scientific">Chlamydomonas incerta</name>
    <dbReference type="NCBI Taxonomy" id="51695"/>
    <lineage>
        <taxon>Eukaryota</taxon>
        <taxon>Viridiplantae</taxon>
        <taxon>Chlorophyta</taxon>
        <taxon>core chlorophytes</taxon>
        <taxon>Chlorophyceae</taxon>
        <taxon>CS clade</taxon>
        <taxon>Chlamydomonadales</taxon>
        <taxon>Chlamydomonadaceae</taxon>
        <taxon>Chlamydomonas</taxon>
    </lineage>
</organism>
<feature type="region of interest" description="Disordered" evidence="3">
    <location>
        <begin position="694"/>
        <end position="738"/>
    </location>
</feature>
<evidence type="ECO:0000259" key="4">
    <source>
        <dbReference type="Pfam" id="PF00884"/>
    </source>
</evidence>
<feature type="compositionally biased region" description="Pro residues" evidence="3">
    <location>
        <begin position="403"/>
        <end position="417"/>
    </location>
</feature>
<dbReference type="GO" id="GO:0005539">
    <property type="term" value="F:glycosaminoglycan binding"/>
    <property type="evidence" value="ECO:0007669"/>
    <property type="project" value="TreeGrafter"/>
</dbReference>
<evidence type="ECO:0000256" key="2">
    <source>
        <dbReference type="SAM" id="Coils"/>
    </source>
</evidence>
<dbReference type="InterPro" id="IPR017850">
    <property type="entry name" value="Alkaline_phosphatase_core_sf"/>
</dbReference>
<name>A0A835VQ56_CHLIN</name>
<sequence>MNSTHPYYMPMLHKHLRLQGTELPHFVTSVGNCCPSRTVLLTGRHCHNSNLTANDPPHGGYAGFKTKKLDKSYLPLWLQAAGYQTYWVGKALNGFSTFMADKYGCLPGWDHLMPSVGPPTQADFDESQAGLAQRPPVYLKYYYTNCQYHEKKVGLPDDNLFERAHSLIEDSVDAGNPFFLKLAVSAPHDGPVDGLPRIAPRFMSAFPGLKVPRGPNYGKPIDDRFGMSKQRPLWWDSTDSDIRYRARAQSMLAIDEHLDRLVTKLECLGVLNNTYIIYTSDNGFKLGQHNIPQEKWTYYEEDVALPFFIRGPGVPRGAYANTLQAAMVDVTATILNLAGAAPPAAADPVDGAPLPLELLRSLHPQPNSPFYNYTGAYWDAAAGTVDMLAPPATDAATCARSARPPPMPPLPPSPPPCKGSKCKPINVGSDDDDTEDALLTTLASYDAGTGAVPVSGRRSLRDGAAAGAAATGAELGGAGAEAEAEAEELRRQVAEATMVMELEEEAAEEMERRALQAAGSAAGRISSWSNMALIEQWKYGKLWRGKDYRVIRACMPPNATLAASAAGARRTGNVCYKYVVFCNIERAYGGLRLNQLFNLSSDEAEINDLLLKKPLPAGTQRLVDRLDAALTVLSYCSGSSCAQPFTRIHPDGSVVNLAEAMDPKYDSLYAGFKKLDYYRCAEYYDPSNEIPDPRLVPEEWTLPGRAPPPRPPTSTLDPYIPFEKPPKKGGKKGGKRGF</sequence>
<evidence type="ECO:0000256" key="1">
    <source>
        <dbReference type="ARBA" id="ARBA00008779"/>
    </source>
</evidence>
<gene>
    <name evidence="5" type="ORF">HXX76_014021</name>
</gene>
<dbReference type="GO" id="GO:0008449">
    <property type="term" value="F:N-acetylglucosamine-6-sulfatase activity"/>
    <property type="evidence" value="ECO:0007669"/>
    <property type="project" value="TreeGrafter"/>
</dbReference>
<accession>A0A835VQ56</accession>
<evidence type="ECO:0000313" key="5">
    <source>
        <dbReference type="EMBL" id="KAG2425112.1"/>
    </source>
</evidence>
<reference evidence="5" key="1">
    <citation type="journal article" date="2020" name="bioRxiv">
        <title>Comparative genomics of Chlamydomonas.</title>
        <authorList>
            <person name="Craig R.J."/>
            <person name="Hasan A.R."/>
            <person name="Ness R.W."/>
            <person name="Keightley P.D."/>
        </authorList>
    </citation>
    <scope>NUCLEOTIDE SEQUENCE</scope>
    <source>
        <strain evidence="5">SAG 7.73</strain>
    </source>
</reference>
<evidence type="ECO:0000256" key="3">
    <source>
        <dbReference type="SAM" id="MobiDB-lite"/>
    </source>
</evidence>
<dbReference type="EMBL" id="JAEHOC010000059">
    <property type="protein sequence ID" value="KAG2425112.1"/>
    <property type="molecule type" value="Genomic_DNA"/>
</dbReference>
<evidence type="ECO:0000313" key="6">
    <source>
        <dbReference type="Proteomes" id="UP000650467"/>
    </source>
</evidence>
<dbReference type="Gene3D" id="3.40.720.10">
    <property type="entry name" value="Alkaline Phosphatase, subunit A"/>
    <property type="match status" value="1"/>
</dbReference>
<dbReference type="OrthoDB" id="96314at2759"/>
<dbReference type="FunFam" id="3.40.720.10:FF:000097">
    <property type="entry name" value="Predicted protein"/>
    <property type="match status" value="1"/>
</dbReference>
<dbReference type="PANTHER" id="PTHR43108:SF8">
    <property type="entry name" value="SD21168P"/>
    <property type="match status" value="1"/>
</dbReference>
<keyword evidence="6" id="KW-1185">Reference proteome</keyword>
<feature type="coiled-coil region" evidence="2">
    <location>
        <begin position="479"/>
        <end position="513"/>
    </location>
</feature>
<keyword evidence="2" id="KW-0175">Coiled coil</keyword>
<comment type="caution">
    <text evidence="5">The sequence shown here is derived from an EMBL/GenBank/DDBJ whole genome shotgun (WGS) entry which is preliminary data.</text>
</comment>
<feature type="domain" description="Sulfatase N-terminal" evidence="4">
    <location>
        <begin position="5"/>
        <end position="340"/>
    </location>
</feature>
<dbReference type="PANTHER" id="PTHR43108">
    <property type="entry name" value="N-ACETYLGLUCOSAMINE-6-SULFATASE FAMILY MEMBER"/>
    <property type="match status" value="1"/>
</dbReference>
<dbReference type="Pfam" id="PF00884">
    <property type="entry name" value="Sulfatase"/>
    <property type="match status" value="1"/>
</dbReference>
<dbReference type="SUPFAM" id="SSF53649">
    <property type="entry name" value="Alkaline phosphatase-like"/>
    <property type="match status" value="1"/>
</dbReference>